<proteinExistence type="predicted"/>
<feature type="non-terminal residue" evidence="1">
    <location>
        <position position="1"/>
    </location>
</feature>
<comment type="caution">
    <text evidence="1">The sequence shown here is derived from an EMBL/GenBank/DDBJ whole genome shotgun (WGS) entry which is preliminary data.</text>
</comment>
<name>A0ABN7XMF0_GIGMA</name>
<evidence type="ECO:0000313" key="2">
    <source>
        <dbReference type="Proteomes" id="UP000789901"/>
    </source>
</evidence>
<feature type="non-terminal residue" evidence="1">
    <location>
        <position position="69"/>
    </location>
</feature>
<dbReference type="EMBL" id="CAJVQB010157405">
    <property type="protein sequence ID" value="CAG8856220.1"/>
    <property type="molecule type" value="Genomic_DNA"/>
</dbReference>
<accession>A0ABN7XMF0</accession>
<organism evidence="1 2">
    <name type="scientific">Gigaspora margarita</name>
    <dbReference type="NCBI Taxonomy" id="4874"/>
    <lineage>
        <taxon>Eukaryota</taxon>
        <taxon>Fungi</taxon>
        <taxon>Fungi incertae sedis</taxon>
        <taxon>Mucoromycota</taxon>
        <taxon>Glomeromycotina</taxon>
        <taxon>Glomeromycetes</taxon>
        <taxon>Diversisporales</taxon>
        <taxon>Gigasporaceae</taxon>
        <taxon>Gigaspora</taxon>
    </lineage>
</organism>
<evidence type="ECO:0000313" key="1">
    <source>
        <dbReference type="EMBL" id="CAG8856220.1"/>
    </source>
</evidence>
<reference evidence="1 2" key="1">
    <citation type="submission" date="2021-06" db="EMBL/GenBank/DDBJ databases">
        <authorList>
            <person name="Kallberg Y."/>
            <person name="Tangrot J."/>
            <person name="Rosling A."/>
        </authorList>
    </citation>
    <scope>NUCLEOTIDE SEQUENCE [LARGE SCALE GENOMIC DNA]</scope>
    <source>
        <strain evidence="1 2">120-4 pot B 10/14</strain>
    </source>
</reference>
<gene>
    <name evidence="1" type="ORF">GMARGA_LOCUS45041</name>
</gene>
<sequence length="69" mass="8416">YNRDRLYERYEKWKNKTHTDRQNILNLQVQILLLQNNPYNMAEARRLPILKYVSTLLNPILQYIGQMPP</sequence>
<dbReference type="Proteomes" id="UP000789901">
    <property type="component" value="Unassembled WGS sequence"/>
</dbReference>
<protein>
    <submittedName>
        <fullName evidence="1">11458_t:CDS:1</fullName>
    </submittedName>
</protein>
<keyword evidence="2" id="KW-1185">Reference proteome</keyword>